<proteinExistence type="predicted"/>
<dbReference type="InterPro" id="IPR039635">
    <property type="entry name" value="ERMARD"/>
</dbReference>
<dbReference type="PANTHER" id="PTHR31701:SF2">
    <property type="entry name" value="ENDOPLASMIC RETICULUM MEMBRANE-ASSOCIATED RNA DEGRADATION PROTEIN"/>
    <property type="match status" value="1"/>
</dbReference>
<feature type="region of interest" description="Disordered" evidence="1">
    <location>
        <begin position="391"/>
        <end position="439"/>
    </location>
</feature>
<reference evidence="3 4" key="1">
    <citation type="submission" date="2024-04" db="EMBL/GenBank/DDBJ databases">
        <title>Tritrichomonas musculus Genome.</title>
        <authorList>
            <person name="Alves-Ferreira E."/>
            <person name="Grigg M."/>
            <person name="Lorenzi H."/>
            <person name="Galac M."/>
        </authorList>
    </citation>
    <scope>NUCLEOTIDE SEQUENCE [LARGE SCALE GENOMIC DNA]</scope>
    <source>
        <strain evidence="3 4">EAF2021</strain>
    </source>
</reference>
<feature type="domain" description="DUF4209" evidence="2">
    <location>
        <begin position="111"/>
        <end position="161"/>
    </location>
</feature>
<name>A0ABR2HXL0_9EUKA</name>
<accession>A0ABR2HXL0</accession>
<evidence type="ECO:0000256" key="1">
    <source>
        <dbReference type="SAM" id="MobiDB-lite"/>
    </source>
</evidence>
<dbReference type="Proteomes" id="UP001470230">
    <property type="component" value="Unassembled WGS sequence"/>
</dbReference>
<gene>
    <name evidence="3" type="ORF">M9Y10_016962</name>
</gene>
<evidence type="ECO:0000313" key="3">
    <source>
        <dbReference type="EMBL" id="KAK8854400.1"/>
    </source>
</evidence>
<dbReference type="EMBL" id="JAPFFF010000021">
    <property type="protein sequence ID" value="KAK8854400.1"/>
    <property type="molecule type" value="Genomic_DNA"/>
</dbReference>
<keyword evidence="4" id="KW-1185">Reference proteome</keyword>
<protein>
    <recommendedName>
        <fullName evidence="2">DUF4209 domain-containing protein</fullName>
    </recommendedName>
</protein>
<dbReference type="Pfam" id="PF13910">
    <property type="entry name" value="DUF4209"/>
    <property type="match status" value="1"/>
</dbReference>
<evidence type="ECO:0000313" key="4">
    <source>
        <dbReference type="Proteomes" id="UP001470230"/>
    </source>
</evidence>
<comment type="caution">
    <text evidence="3">The sequence shown here is derived from an EMBL/GenBank/DDBJ whole genome shotgun (WGS) entry which is preliminary data.</text>
</comment>
<sequence length="587" mass="67544">MKNEEEIAEAKAAFINKKVLILPTLDYLLIELSKLQDYENENELMNFNDLFEQIKPEMTVHEVAYILGKCKRDESSFQDDNLSQSFLESLHLFCDIEAKIRFSLWPTGLDAPHHFSKMLLTTKVQSIISKHEILCILAILADPKGLNLRNIVTHGFSFDTRLSLPLLKGLSMKILPKLPEFYPPLFEFKHELSLLRFQSHRLSIEDSIQNSTFSIDHFTLFTNLNENVFPLFDDARIRTLHLSHDLYNQGHFVDSLLLLFPILEHSIRRAAVAIMDLPVDRLCASPEEHFLSIPEALEAFPEPFKNMTTDLLFIPSGPRIRDRIMHGAIREIPKEFAFCVFAVFEKFTQFYSLRESASRDASRFKWDFAFHPARCLEYEIAQVCFTQSNTATNSNENSTDTENMNLNSSERNSLNLNSSERNSLNLNSSERNSSDVDGGAGCGVEKFRREVDLLKIYNSQTFERMIECVSALKQIKNSWKDSSIRELFDSCQFNRFVCACVLHFTVNNVKSGTLQHLSGLVHSIIKFEATNDVPRFKKACETRMKAIKNHLPFIPKDSKCTFSEIENWINDEELFERALSEVVSKTS</sequence>
<dbReference type="PANTHER" id="PTHR31701">
    <property type="entry name" value="ENDOPLASMIC RETICULUM MEMBRANE-ASSOCIATED RNA DEGRADATION PROTEIN"/>
    <property type="match status" value="1"/>
</dbReference>
<feature type="compositionally biased region" description="Low complexity" evidence="1">
    <location>
        <begin position="391"/>
        <end position="431"/>
    </location>
</feature>
<evidence type="ECO:0000259" key="2">
    <source>
        <dbReference type="Pfam" id="PF13910"/>
    </source>
</evidence>
<dbReference type="InterPro" id="IPR025209">
    <property type="entry name" value="DUF4209"/>
</dbReference>
<organism evidence="3 4">
    <name type="scientific">Tritrichomonas musculus</name>
    <dbReference type="NCBI Taxonomy" id="1915356"/>
    <lineage>
        <taxon>Eukaryota</taxon>
        <taxon>Metamonada</taxon>
        <taxon>Parabasalia</taxon>
        <taxon>Tritrichomonadida</taxon>
        <taxon>Tritrichomonadidae</taxon>
        <taxon>Tritrichomonas</taxon>
    </lineage>
</organism>